<gene>
    <name evidence="1" type="ORF">POPTR_008G021832</name>
</gene>
<dbReference type="InParanoid" id="A0A3N7FI75"/>
<sequence length="30" mass="3397">MLTSLVLFTCIAPNKIHKTLFLLNMPVKIP</sequence>
<dbReference type="EMBL" id="CM009297">
    <property type="protein sequence ID" value="RQO94050.1"/>
    <property type="molecule type" value="Genomic_DNA"/>
</dbReference>
<dbReference type="AlphaFoldDB" id="A0A3N7FI75"/>
<evidence type="ECO:0000313" key="1">
    <source>
        <dbReference type="EMBL" id="RQO94050.1"/>
    </source>
</evidence>
<reference evidence="1 2" key="1">
    <citation type="journal article" date="2006" name="Science">
        <title>The genome of black cottonwood, Populus trichocarpa (Torr. &amp; Gray).</title>
        <authorList>
            <person name="Tuskan G.A."/>
            <person name="Difazio S."/>
            <person name="Jansson S."/>
            <person name="Bohlmann J."/>
            <person name="Grigoriev I."/>
            <person name="Hellsten U."/>
            <person name="Putnam N."/>
            <person name="Ralph S."/>
            <person name="Rombauts S."/>
            <person name="Salamov A."/>
            <person name="Schein J."/>
            <person name="Sterck L."/>
            <person name="Aerts A."/>
            <person name="Bhalerao R.R."/>
            <person name="Bhalerao R.P."/>
            <person name="Blaudez D."/>
            <person name="Boerjan W."/>
            <person name="Brun A."/>
            <person name="Brunner A."/>
            <person name="Busov V."/>
            <person name="Campbell M."/>
            <person name="Carlson J."/>
            <person name="Chalot M."/>
            <person name="Chapman J."/>
            <person name="Chen G.L."/>
            <person name="Cooper D."/>
            <person name="Coutinho P.M."/>
            <person name="Couturier J."/>
            <person name="Covert S."/>
            <person name="Cronk Q."/>
            <person name="Cunningham R."/>
            <person name="Davis J."/>
            <person name="Degroeve S."/>
            <person name="Dejardin A."/>
            <person name="Depamphilis C."/>
            <person name="Detter J."/>
            <person name="Dirks B."/>
            <person name="Dubchak I."/>
            <person name="Duplessis S."/>
            <person name="Ehlting J."/>
            <person name="Ellis B."/>
            <person name="Gendler K."/>
            <person name="Goodstein D."/>
            <person name="Gribskov M."/>
            <person name="Grimwood J."/>
            <person name="Groover A."/>
            <person name="Gunter L."/>
            <person name="Hamberger B."/>
            <person name="Heinze B."/>
            <person name="Helariutta Y."/>
            <person name="Henrissat B."/>
            <person name="Holligan D."/>
            <person name="Holt R."/>
            <person name="Huang W."/>
            <person name="Islam-Faridi N."/>
            <person name="Jones S."/>
            <person name="Jones-Rhoades M."/>
            <person name="Jorgensen R."/>
            <person name="Joshi C."/>
            <person name="Kangasjarvi J."/>
            <person name="Karlsson J."/>
            <person name="Kelleher C."/>
            <person name="Kirkpatrick R."/>
            <person name="Kirst M."/>
            <person name="Kohler A."/>
            <person name="Kalluri U."/>
            <person name="Larimer F."/>
            <person name="Leebens-Mack J."/>
            <person name="Leple J.C."/>
            <person name="Locascio P."/>
            <person name="Lou Y."/>
            <person name="Lucas S."/>
            <person name="Martin F."/>
            <person name="Montanini B."/>
            <person name="Napoli C."/>
            <person name="Nelson D.R."/>
            <person name="Nelson C."/>
            <person name="Nieminen K."/>
            <person name="Nilsson O."/>
            <person name="Pereda V."/>
            <person name="Peter G."/>
            <person name="Philippe R."/>
            <person name="Pilate G."/>
            <person name="Poliakov A."/>
            <person name="Razumovskaya J."/>
            <person name="Richardson P."/>
            <person name="Rinaldi C."/>
            <person name="Ritland K."/>
            <person name="Rouze P."/>
            <person name="Ryaboy D."/>
            <person name="Schmutz J."/>
            <person name="Schrader J."/>
            <person name="Segerman B."/>
            <person name="Shin H."/>
            <person name="Siddiqui A."/>
            <person name="Sterky F."/>
            <person name="Terry A."/>
            <person name="Tsai C.J."/>
            <person name="Uberbacher E."/>
            <person name="Unneberg P."/>
            <person name="Vahala J."/>
            <person name="Wall K."/>
            <person name="Wessler S."/>
            <person name="Yang G."/>
            <person name="Yin T."/>
            <person name="Douglas C."/>
            <person name="Marra M."/>
            <person name="Sandberg G."/>
            <person name="Van de Peer Y."/>
            <person name="Rokhsar D."/>
        </authorList>
    </citation>
    <scope>NUCLEOTIDE SEQUENCE [LARGE SCALE GENOMIC DNA]</scope>
    <source>
        <strain evidence="2">cv. Nisqually</strain>
    </source>
</reference>
<protein>
    <submittedName>
        <fullName evidence="1">Uncharacterized protein</fullName>
    </submittedName>
</protein>
<accession>A0A3N7FI75</accession>
<keyword evidence="2" id="KW-1185">Reference proteome</keyword>
<dbReference type="Proteomes" id="UP000006729">
    <property type="component" value="Chromosome 8"/>
</dbReference>
<proteinExistence type="predicted"/>
<organism evidence="1 2">
    <name type="scientific">Populus trichocarpa</name>
    <name type="common">Western balsam poplar</name>
    <name type="synonym">Populus balsamifera subsp. trichocarpa</name>
    <dbReference type="NCBI Taxonomy" id="3694"/>
    <lineage>
        <taxon>Eukaryota</taxon>
        <taxon>Viridiplantae</taxon>
        <taxon>Streptophyta</taxon>
        <taxon>Embryophyta</taxon>
        <taxon>Tracheophyta</taxon>
        <taxon>Spermatophyta</taxon>
        <taxon>Magnoliopsida</taxon>
        <taxon>eudicotyledons</taxon>
        <taxon>Gunneridae</taxon>
        <taxon>Pentapetalae</taxon>
        <taxon>rosids</taxon>
        <taxon>fabids</taxon>
        <taxon>Malpighiales</taxon>
        <taxon>Salicaceae</taxon>
        <taxon>Saliceae</taxon>
        <taxon>Populus</taxon>
    </lineage>
</organism>
<evidence type="ECO:0000313" key="2">
    <source>
        <dbReference type="Proteomes" id="UP000006729"/>
    </source>
</evidence>
<name>A0A3N7FI75_POPTR</name>